<dbReference type="AlphaFoldDB" id="A0A179DLI3"/>
<proteinExistence type="predicted"/>
<dbReference type="Proteomes" id="UP000078459">
    <property type="component" value="Unassembled WGS sequence"/>
</dbReference>
<organism evidence="1 2">
    <name type="scientific">Pedobacter psychrophilus</name>
    <dbReference type="NCBI Taxonomy" id="1826909"/>
    <lineage>
        <taxon>Bacteria</taxon>
        <taxon>Pseudomonadati</taxon>
        <taxon>Bacteroidota</taxon>
        <taxon>Sphingobacteriia</taxon>
        <taxon>Sphingobacteriales</taxon>
        <taxon>Sphingobacteriaceae</taxon>
        <taxon>Pedobacter</taxon>
    </lineage>
</organism>
<reference evidence="1 2" key="1">
    <citation type="submission" date="2016-04" db="EMBL/GenBank/DDBJ databases">
        <authorList>
            <person name="Evans L.H."/>
            <person name="Alamgir A."/>
            <person name="Owens N."/>
            <person name="Weber N.D."/>
            <person name="Virtaneva K."/>
            <person name="Barbian K."/>
            <person name="Babar A."/>
            <person name="Rosenke K."/>
        </authorList>
    </citation>
    <scope>NUCLEOTIDE SEQUENCE [LARGE SCALE GENOMIC DNA]</scope>
    <source>
        <strain evidence="1 2">CCM 8644</strain>
    </source>
</reference>
<gene>
    <name evidence="1" type="ORF">A5893_02225</name>
</gene>
<name>A0A179DLI3_9SPHI</name>
<dbReference type="OrthoDB" id="9810827at2"/>
<dbReference type="STRING" id="1826909.A5893_02225"/>
<comment type="caution">
    <text evidence="1">The sequence shown here is derived from an EMBL/GenBank/DDBJ whole genome shotgun (WGS) entry which is preliminary data.</text>
</comment>
<reference evidence="1 2" key="2">
    <citation type="submission" date="2016-06" db="EMBL/GenBank/DDBJ databases">
        <title>Pedobacter psychrophilus sp. nov., isolated from Antarctic fragmentary rock.</title>
        <authorList>
            <person name="Svec P."/>
        </authorList>
    </citation>
    <scope>NUCLEOTIDE SEQUENCE [LARGE SCALE GENOMIC DNA]</scope>
    <source>
        <strain evidence="1 2">CCM 8644</strain>
    </source>
</reference>
<keyword evidence="2" id="KW-1185">Reference proteome</keyword>
<dbReference type="SUPFAM" id="SSF55961">
    <property type="entry name" value="Bet v1-like"/>
    <property type="match status" value="1"/>
</dbReference>
<protein>
    <submittedName>
        <fullName evidence="1">Polyketide cyclase</fullName>
    </submittedName>
</protein>
<dbReference type="Gene3D" id="3.30.530.20">
    <property type="match status" value="1"/>
</dbReference>
<evidence type="ECO:0000313" key="2">
    <source>
        <dbReference type="Proteomes" id="UP000078459"/>
    </source>
</evidence>
<evidence type="ECO:0000313" key="1">
    <source>
        <dbReference type="EMBL" id="OAQ41956.1"/>
    </source>
</evidence>
<dbReference type="EMBL" id="LWHJ01000011">
    <property type="protein sequence ID" value="OAQ41956.1"/>
    <property type="molecule type" value="Genomic_DNA"/>
</dbReference>
<accession>A0A179DLI3</accession>
<dbReference type="InterPro" id="IPR023393">
    <property type="entry name" value="START-like_dom_sf"/>
</dbReference>
<sequence length="159" mass="18438">MRPISLIILMLFAMTVKSQQTDYQFSHTDSTSAKTHKIWQVWINVQNWKQWDEGLKEAVLEGEFAVGTKGKLIPYKGPKSKFIISEIEPNKSYTFKTKIPFGWLIIKRTLAVKNDKTYFTHNVEFTGILKKILGRKLGKNYRAMLPIVMDKIKQIAESK</sequence>